<dbReference type="AlphaFoldDB" id="A0A0G4P9F9"/>
<name>A0A0G4P9F9_PENC3</name>
<dbReference type="Proteomes" id="UP000053732">
    <property type="component" value="Unassembled WGS sequence"/>
</dbReference>
<gene>
    <name evidence="2" type="ORF">PCAMFM013_S008g000371</name>
</gene>
<dbReference type="EMBL" id="HG793141">
    <property type="protein sequence ID" value="CRL22942.1"/>
    <property type="molecule type" value="Genomic_DNA"/>
</dbReference>
<sequence>MFKSQQSQHATIRHAQAKSEQLPGGGDQPIPLQALVQFWCSINLGVSIYPNNSSGYFIPHTSDSANHIPIL</sequence>
<evidence type="ECO:0000256" key="1">
    <source>
        <dbReference type="SAM" id="MobiDB-lite"/>
    </source>
</evidence>
<feature type="compositionally biased region" description="Polar residues" evidence="1">
    <location>
        <begin position="1"/>
        <end position="10"/>
    </location>
</feature>
<evidence type="ECO:0000313" key="3">
    <source>
        <dbReference type="Proteomes" id="UP000053732"/>
    </source>
</evidence>
<proteinExistence type="predicted"/>
<reference evidence="2 3" key="1">
    <citation type="journal article" date="2014" name="Nat. Commun.">
        <title>Multiple recent horizontal transfers of a large genomic region in cheese making fungi.</title>
        <authorList>
            <person name="Cheeseman K."/>
            <person name="Ropars J."/>
            <person name="Renault P."/>
            <person name="Dupont J."/>
            <person name="Gouzy J."/>
            <person name="Branca A."/>
            <person name="Abraham A.L."/>
            <person name="Ceppi M."/>
            <person name="Conseiller E."/>
            <person name="Debuchy R."/>
            <person name="Malagnac F."/>
            <person name="Goarin A."/>
            <person name="Silar P."/>
            <person name="Lacoste S."/>
            <person name="Sallet E."/>
            <person name="Bensimon A."/>
            <person name="Giraud T."/>
            <person name="Brygoo Y."/>
        </authorList>
    </citation>
    <scope>NUCLEOTIDE SEQUENCE [LARGE SCALE GENOMIC DNA]</scope>
    <source>
        <strain evidence="3">FM 013</strain>
    </source>
</reference>
<protein>
    <submittedName>
        <fullName evidence="2">Str. FM013</fullName>
    </submittedName>
</protein>
<evidence type="ECO:0000313" key="2">
    <source>
        <dbReference type="EMBL" id="CRL22942.1"/>
    </source>
</evidence>
<organism evidence="2 3">
    <name type="scientific">Penicillium camemberti (strain FM 013)</name>
    <dbReference type="NCBI Taxonomy" id="1429867"/>
    <lineage>
        <taxon>Eukaryota</taxon>
        <taxon>Fungi</taxon>
        <taxon>Dikarya</taxon>
        <taxon>Ascomycota</taxon>
        <taxon>Pezizomycotina</taxon>
        <taxon>Eurotiomycetes</taxon>
        <taxon>Eurotiomycetidae</taxon>
        <taxon>Eurotiales</taxon>
        <taxon>Aspergillaceae</taxon>
        <taxon>Penicillium</taxon>
    </lineage>
</organism>
<feature type="region of interest" description="Disordered" evidence="1">
    <location>
        <begin position="1"/>
        <end position="26"/>
    </location>
</feature>
<keyword evidence="3" id="KW-1185">Reference proteome</keyword>
<accession>A0A0G4P9F9</accession>